<reference evidence="1" key="1">
    <citation type="submission" date="2024-01" db="EMBL/GenBank/DDBJ databases">
        <authorList>
            <person name="Webb A."/>
        </authorList>
    </citation>
    <scope>NUCLEOTIDE SEQUENCE</scope>
    <source>
        <strain evidence="1">Pm1</strain>
    </source>
</reference>
<dbReference type="AlphaFoldDB" id="A0AAV1U0N0"/>
<sequence length="221" mass="24932">MNQKAYIKRLSEKFGVENCKDVHTPADSNSKLIKMGQEEAFLPKYPYLAKFCERYDQSHWTAAKRILKYLKTTQDLSIVFSGINKGELIGFADANWAGDLETRPSTNGRDLKYGSRVHESVQRDAGSNLASSLLKDLNYCDKNATTIFQDNQGCIALAKNPVYHSRTKHIDIKHHFLREKVASAVIALEFKPTEEMVADGFTKALPRDKHSKFITGLCMAV</sequence>
<dbReference type="CDD" id="cd09272">
    <property type="entry name" value="RNase_HI_RT_Ty1"/>
    <property type="match status" value="1"/>
</dbReference>
<gene>
    <name evidence="1" type="ORF">PM001_LOCUS12028</name>
</gene>
<comment type="caution">
    <text evidence="1">The sequence shown here is derived from an EMBL/GenBank/DDBJ whole genome shotgun (WGS) entry which is preliminary data.</text>
</comment>
<protein>
    <submittedName>
        <fullName evidence="1">Uncharacterized protein</fullName>
    </submittedName>
</protein>
<dbReference type="PANTHER" id="PTHR11439:SF467">
    <property type="entry name" value="INTEGRASE CATALYTIC DOMAIN-CONTAINING PROTEIN"/>
    <property type="match status" value="1"/>
</dbReference>
<dbReference type="PANTHER" id="PTHR11439">
    <property type="entry name" value="GAG-POL-RELATED RETROTRANSPOSON"/>
    <property type="match status" value="1"/>
</dbReference>
<dbReference type="Proteomes" id="UP001162060">
    <property type="component" value="Unassembled WGS sequence"/>
</dbReference>
<evidence type="ECO:0000313" key="1">
    <source>
        <dbReference type="EMBL" id="CAK7926878.1"/>
    </source>
</evidence>
<name>A0AAV1U0N0_9STRA</name>
<proteinExistence type="predicted"/>
<organism evidence="1 2">
    <name type="scientific">Peronospora matthiolae</name>
    <dbReference type="NCBI Taxonomy" id="2874970"/>
    <lineage>
        <taxon>Eukaryota</taxon>
        <taxon>Sar</taxon>
        <taxon>Stramenopiles</taxon>
        <taxon>Oomycota</taxon>
        <taxon>Peronosporomycetes</taxon>
        <taxon>Peronosporales</taxon>
        <taxon>Peronosporaceae</taxon>
        <taxon>Peronospora</taxon>
    </lineage>
</organism>
<accession>A0AAV1U0N0</accession>
<dbReference type="EMBL" id="CAKLBY020000102">
    <property type="protein sequence ID" value="CAK7926878.1"/>
    <property type="molecule type" value="Genomic_DNA"/>
</dbReference>
<evidence type="ECO:0000313" key="2">
    <source>
        <dbReference type="Proteomes" id="UP001162060"/>
    </source>
</evidence>